<name>A0AAE0T1V3_9BIVA</name>
<gene>
    <name evidence="1" type="ORF">CHS0354_038221</name>
</gene>
<proteinExistence type="predicted"/>
<dbReference type="SUPFAM" id="SSF48371">
    <property type="entry name" value="ARM repeat"/>
    <property type="match status" value="1"/>
</dbReference>
<dbReference type="Gene3D" id="1.25.10.10">
    <property type="entry name" value="Leucine-rich Repeat Variant"/>
    <property type="match status" value="1"/>
</dbReference>
<protein>
    <submittedName>
        <fullName evidence="1">Uncharacterized protein</fullName>
    </submittedName>
</protein>
<reference evidence="1" key="2">
    <citation type="journal article" date="2021" name="Genome Biol. Evol.">
        <title>Developing a high-quality reference genome for a parasitic bivalve with doubly uniparental inheritance (Bivalvia: Unionida).</title>
        <authorList>
            <person name="Smith C.H."/>
        </authorList>
    </citation>
    <scope>NUCLEOTIDE SEQUENCE</scope>
    <source>
        <strain evidence="1">CHS0354</strain>
        <tissue evidence="1">Mantle</tissue>
    </source>
</reference>
<dbReference type="InterPro" id="IPR016024">
    <property type="entry name" value="ARM-type_fold"/>
</dbReference>
<reference evidence="1" key="3">
    <citation type="submission" date="2023-05" db="EMBL/GenBank/DDBJ databases">
        <authorList>
            <person name="Smith C.H."/>
        </authorList>
    </citation>
    <scope>NUCLEOTIDE SEQUENCE</scope>
    <source>
        <strain evidence="1">CHS0354</strain>
        <tissue evidence="1">Mantle</tissue>
    </source>
</reference>
<keyword evidence="2" id="KW-1185">Reference proteome</keyword>
<accession>A0AAE0T1V3</accession>
<dbReference type="EMBL" id="JAEAOA010002230">
    <property type="protein sequence ID" value="KAK3601658.1"/>
    <property type="molecule type" value="Genomic_DNA"/>
</dbReference>
<reference evidence="1" key="1">
    <citation type="journal article" date="2021" name="Genome Biol. Evol.">
        <title>A High-Quality Reference Genome for a Parasitic Bivalve with Doubly Uniparental Inheritance (Bivalvia: Unionida).</title>
        <authorList>
            <person name="Smith C.H."/>
        </authorList>
    </citation>
    <scope>NUCLEOTIDE SEQUENCE</scope>
    <source>
        <strain evidence="1">CHS0354</strain>
    </source>
</reference>
<dbReference type="InterPro" id="IPR011989">
    <property type="entry name" value="ARM-like"/>
</dbReference>
<dbReference type="AlphaFoldDB" id="A0AAE0T1V3"/>
<evidence type="ECO:0000313" key="2">
    <source>
        <dbReference type="Proteomes" id="UP001195483"/>
    </source>
</evidence>
<sequence length="178" mass="20060">MIVTCNASIRWIRNYVQGVTIFPLTKYSQYPEILKALFDVLSKETNGRVQDNICAATCRLVWAHQSAVPLEHVIPVVVKLLPLKEDFEENPTIFKCLFQLFEAGSQEVAKQLPTLLTVCCKVLGTKEIKTETESMIIQFVQSVHHKFPQDFDNLKSTLPPVQAAKLDTCLVVVNGLRS</sequence>
<dbReference type="Proteomes" id="UP001195483">
    <property type="component" value="Unassembled WGS sequence"/>
</dbReference>
<organism evidence="1 2">
    <name type="scientific">Potamilus streckersoni</name>
    <dbReference type="NCBI Taxonomy" id="2493646"/>
    <lineage>
        <taxon>Eukaryota</taxon>
        <taxon>Metazoa</taxon>
        <taxon>Spiralia</taxon>
        <taxon>Lophotrochozoa</taxon>
        <taxon>Mollusca</taxon>
        <taxon>Bivalvia</taxon>
        <taxon>Autobranchia</taxon>
        <taxon>Heteroconchia</taxon>
        <taxon>Palaeoheterodonta</taxon>
        <taxon>Unionida</taxon>
        <taxon>Unionoidea</taxon>
        <taxon>Unionidae</taxon>
        <taxon>Ambleminae</taxon>
        <taxon>Lampsilini</taxon>
        <taxon>Potamilus</taxon>
    </lineage>
</organism>
<comment type="caution">
    <text evidence="1">The sequence shown here is derived from an EMBL/GenBank/DDBJ whole genome shotgun (WGS) entry which is preliminary data.</text>
</comment>
<evidence type="ECO:0000313" key="1">
    <source>
        <dbReference type="EMBL" id="KAK3601658.1"/>
    </source>
</evidence>